<dbReference type="PANTHER" id="PTHR35534:SF1">
    <property type="entry name" value="LARGE RIBOSOMAL SUBUNIT PROTEIN BL32"/>
    <property type="match status" value="1"/>
</dbReference>
<evidence type="ECO:0000313" key="5">
    <source>
        <dbReference type="EMBL" id="KKN87627.1"/>
    </source>
</evidence>
<evidence type="ECO:0000256" key="4">
    <source>
        <dbReference type="SAM" id="MobiDB-lite"/>
    </source>
</evidence>
<feature type="compositionally biased region" description="Basic and acidic residues" evidence="4">
    <location>
        <begin position="67"/>
        <end position="97"/>
    </location>
</feature>
<sequence>MAVPKQRHTKSRRNKRRMHLFLEAPNLSLCPKCGKEVLSHTLCWNCGLYNNREVIDVLKKLTKKERKQREKEEKTREKEGKEKIKEKSLTWEGLSKK</sequence>
<dbReference type="NCBIfam" id="TIGR01031">
    <property type="entry name" value="rpmF_bact"/>
    <property type="match status" value="1"/>
</dbReference>
<evidence type="ECO:0008006" key="6">
    <source>
        <dbReference type="Google" id="ProtNLM"/>
    </source>
</evidence>
<reference evidence="5" key="1">
    <citation type="journal article" date="2015" name="Nature">
        <title>Complex archaea that bridge the gap between prokaryotes and eukaryotes.</title>
        <authorList>
            <person name="Spang A."/>
            <person name="Saw J.H."/>
            <person name="Jorgensen S.L."/>
            <person name="Zaremba-Niedzwiedzka K."/>
            <person name="Martijn J."/>
            <person name="Lind A.E."/>
            <person name="van Eijk R."/>
            <person name="Schleper C."/>
            <person name="Guy L."/>
            <person name="Ettema T.J."/>
        </authorList>
    </citation>
    <scope>NUCLEOTIDE SEQUENCE</scope>
</reference>
<keyword evidence="2" id="KW-0689">Ribosomal protein</keyword>
<dbReference type="InterPro" id="IPR002677">
    <property type="entry name" value="Ribosomal_bL32"/>
</dbReference>
<accession>A0A0F9UJT0</accession>
<keyword evidence="3" id="KW-0687">Ribonucleoprotein</keyword>
<comment type="similarity">
    <text evidence="1">Belongs to the bacterial ribosomal protein bL32 family.</text>
</comment>
<protein>
    <recommendedName>
        <fullName evidence="6">50S ribosomal protein L32</fullName>
    </recommendedName>
</protein>
<dbReference type="PANTHER" id="PTHR35534">
    <property type="entry name" value="50S RIBOSOMAL PROTEIN L32"/>
    <property type="match status" value="1"/>
</dbReference>
<comment type="caution">
    <text evidence="5">The sequence shown here is derived from an EMBL/GenBank/DDBJ whole genome shotgun (WGS) entry which is preliminary data.</text>
</comment>
<proteinExistence type="inferred from homology"/>
<dbReference type="InterPro" id="IPR044957">
    <property type="entry name" value="Ribosomal_bL32_bact"/>
</dbReference>
<gene>
    <name evidence="5" type="ORF">LCGC14_0256730</name>
</gene>
<name>A0A0F9UJT0_9ZZZZ</name>
<dbReference type="AlphaFoldDB" id="A0A0F9UJT0"/>
<evidence type="ECO:0000256" key="2">
    <source>
        <dbReference type="ARBA" id="ARBA00022980"/>
    </source>
</evidence>
<dbReference type="SUPFAM" id="SSF57829">
    <property type="entry name" value="Zn-binding ribosomal proteins"/>
    <property type="match status" value="1"/>
</dbReference>
<dbReference type="HAMAP" id="MF_00340">
    <property type="entry name" value="Ribosomal_bL32"/>
    <property type="match status" value="1"/>
</dbReference>
<dbReference type="InterPro" id="IPR011332">
    <property type="entry name" value="Ribosomal_zn-bd"/>
</dbReference>
<feature type="region of interest" description="Disordered" evidence="4">
    <location>
        <begin position="64"/>
        <end position="97"/>
    </location>
</feature>
<evidence type="ECO:0000256" key="3">
    <source>
        <dbReference type="ARBA" id="ARBA00023274"/>
    </source>
</evidence>
<dbReference type="GO" id="GO:0006412">
    <property type="term" value="P:translation"/>
    <property type="evidence" value="ECO:0007669"/>
    <property type="project" value="InterPro"/>
</dbReference>
<dbReference type="GO" id="GO:0015934">
    <property type="term" value="C:large ribosomal subunit"/>
    <property type="evidence" value="ECO:0007669"/>
    <property type="project" value="InterPro"/>
</dbReference>
<evidence type="ECO:0000256" key="1">
    <source>
        <dbReference type="ARBA" id="ARBA00008560"/>
    </source>
</evidence>
<dbReference type="GO" id="GO:0003735">
    <property type="term" value="F:structural constituent of ribosome"/>
    <property type="evidence" value="ECO:0007669"/>
    <property type="project" value="InterPro"/>
</dbReference>
<dbReference type="Pfam" id="PF01783">
    <property type="entry name" value="Ribosomal_L32p"/>
    <property type="match status" value="1"/>
</dbReference>
<organism evidence="5">
    <name type="scientific">marine sediment metagenome</name>
    <dbReference type="NCBI Taxonomy" id="412755"/>
    <lineage>
        <taxon>unclassified sequences</taxon>
        <taxon>metagenomes</taxon>
        <taxon>ecological metagenomes</taxon>
    </lineage>
</organism>
<dbReference type="EMBL" id="LAZR01000136">
    <property type="protein sequence ID" value="KKN87627.1"/>
    <property type="molecule type" value="Genomic_DNA"/>
</dbReference>